<name>A0A1Y5FD89_9BACT</name>
<dbReference type="AlphaFoldDB" id="A0A1Y5FD89"/>
<protein>
    <recommendedName>
        <fullName evidence="4">GLUG domain-containing protein</fullName>
    </recommendedName>
</protein>
<gene>
    <name evidence="2" type="ORF">A9Q84_03160</name>
</gene>
<proteinExistence type="predicted"/>
<evidence type="ECO:0008006" key="4">
    <source>
        <dbReference type="Google" id="ProtNLM"/>
    </source>
</evidence>
<dbReference type="Proteomes" id="UP000196531">
    <property type="component" value="Unassembled WGS sequence"/>
</dbReference>
<feature type="signal peptide" evidence="1">
    <location>
        <begin position="1"/>
        <end position="21"/>
    </location>
</feature>
<reference evidence="3" key="1">
    <citation type="journal article" date="2017" name="Proc. Natl. Acad. Sci. U.S.A.">
        <title>Simulation of Deepwater Horizon oil plume reveals substrate specialization within a complex community of hydrocarbon-degraders.</title>
        <authorList>
            <person name="Hu P."/>
            <person name="Dubinsky E.A."/>
            <person name="Probst A.J."/>
            <person name="Wang J."/>
            <person name="Sieber C.M.K."/>
            <person name="Tom L.M."/>
            <person name="Gardinali P."/>
            <person name="Banfield J.F."/>
            <person name="Atlas R.M."/>
            <person name="Andersen G.L."/>
        </authorList>
    </citation>
    <scope>NUCLEOTIDE SEQUENCE [LARGE SCALE GENOMIC DNA]</scope>
</reference>
<keyword evidence="1" id="KW-0732">Signal</keyword>
<organism evidence="2 3">
    <name type="scientific">Halobacteriovorax marinus</name>
    <dbReference type="NCBI Taxonomy" id="97084"/>
    <lineage>
        <taxon>Bacteria</taxon>
        <taxon>Pseudomonadati</taxon>
        <taxon>Bdellovibrionota</taxon>
        <taxon>Bacteriovoracia</taxon>
        <taxon>Bacteriovoracales</taxon>
        <taxon>Halobacteriovoraceae</taxon>
        <taxon>Halobacteriovorax</taxon>
    </lineage>
</organism>
<dbReference type="Gene3D" id="2.160.20.110">
    <property type="match status" value="2"/>
</dbReference>
<feature type="chain" id="PRO_5013096734" description="GLUG domain-containing protein" evidence="1">
    <location>
        <begin position="22"/>
        <end position="1230"/>
    </location>
</feature>
<comment type="caution">
    <text evidence="2">The sequence shown here is derived from an EMBL/GenBank/DDBJ whole genome shotgun (WGS) entry which is preliminary data.</text>
</comment>
<dbReference type="PROSITE" id="PS51257">
    <property type="entry name" value="PROKAR_LIPOPROTEIN"/>
    <property type="match status" value="1"/>
</dbReference>
<evidence type="ECO:0000313" key="3">
    <source>
        <dbReference type="Proteomes" id="UP000196531"/>
    </source>
</evidence>
<sequence length="1230" mass="127573">MKLLSTIILICMLSVSCSKKAGKTDADFKFILGGIASLSNSSGGAMLWGKNNQGASFSINLNAATGDLVLNLKNSTWDFYAIAWDDSLVGVTNAQFTGKPRCAKSMSNVLGGGEVTVDLSLSNANCTGAEFTYATDTNDGFHKFPRVEISSCQTLAGATGGVPCEYDPVGIKTRGFYKSYKVIMPEFIQGDVGGIIPVQSAHLTSECFDVTYTGALLKDSHLTTDNTNVGKINIPTGNSNAPFRTVLRGYYDDNCSSTRGFINDVYELGTFVPGHSSGANINPSLRVDSQNTGFERILLYHSTPPNVACSLSNPAAGDLATGFGSVNEPYGICTPAQFNGIGNDDTNDDGTGNDTGKLSGINSHFQLLADLDFGGYSHLLNQPLGFPNCASIGTSVNPIGGLKYGACGNTITTPTAYSGSFEGHGHLISNAFILEDGHQKIGLFREVGGGGSIKNLRIQNIEVEGQNSTGALIGGITGGTVSVKNIEIRDAYVDGSVGDIGGAIGHMVAGTGAFEDIHVIDSHIDAEGTNIGGVIGNCYGDFTRVSFSGIIELNSNGGTPTGIGGIAGVLQGTKTIAEAKSNGAMIGQFTTAGGLVGEFAGAGTITDSYSNMYIASGESTAPLKLGGLLGMAGSGLVQRSYFSGAISNVCAAADTTCKVGNAIGQAGATTQTIIYSTNTVNSGTLGGAGGSPSTISDFQDGTVFGFINGGGKFAHTAPDLPRLTNWEAPIYDLCLNPTNLQNVATQVGNGRGLSQANPINICSYSQFDDIKTNPSKHYALQNVINLVDYANTGAAIVPTFSGSLDGNGFLLHSLKVTSFTISDYGVFGVIQPSGLIYDTHFGGALLMASGSEDRIGVIAGTNHGQILKSSVVASVLQGNNQIGGVVGVNSPTGLIYDVINNFSVNISGVFDVGGIAGKNEGNISKVAARGQMAPASVTHNEVGGIVGRNTATGKIEQASSSMSIMLANSSTNIGGIVGINDGEVEDVIATKYSFISSTATSTKVGGIVGTNDTNGQIERALSVTNIELNSSPTNLHGPIVGDDLGSIDNFTFYGTKPYNPAFNTANSINSGVVNGNECDINLGGATAVGVNDFIYINPDKDVMYKVTFVTDTFNITVSLDNSTTCAGFTSTPMTEVIANTANDLPNVTQYVPSDQLKDLGTYCLTPLSGSLSFVCLNGWDIVEDDPFGNGGQFLRDIFENDLYNLPPPAGGPVWTIRNDGTKYPELIFDW</sequence>
<dbReference type="EMBL" id="MAAO01000002">
    <property type="protein sequence ID" value="OUS00197.1"/>
    <property type="molecule type" value="Genomic_DNA"/>
</dbReference>
<evidence type="ECO:0000313" key="2">
    <source>
        <dbReference type="EMBL" id="OUS00197.1"/>
    </source>
</evidence>
<evidence type="ECO:0000256" key="1">
    <source>
        <dbReference type="SAM" id="SignalP"/>
    </source>
</evidence>
<accession>A0A1Y5FD89</accession>